<protein>
    <submittedName>
        <fullName evidence="1">Uncharacterized protein</fullName>
    </submittedName>
</protein>
<comment type="caution">
    <text evidence="1">The sequence shown here is derived from an EMBL/GenBank/DDBJ whole genome shotgun (WGS) entry which is preliminary data.</text>
</comment>
<gene>
    <name evidence="1" type="ORF">JVT61DRAFT_2543</name>
</gene>
<evidence type="ECO:0000313" key="1">
    <source>
        <dbReference type="EMBL" id="KAG6376547.1"/>
    </source>
</evidence>
<dbReference type="OrthoDB" id="2654453at2759"/>
<dbReference type="SUPFAM" id="SSF50969">
    <property type="entry name" value="YVTN repeat-like/Quinoprotein amine dehydrogenase"/>
    <property type="match status" value="1"/>
</dbReference>
<dbReference type="Gene3D" id="2.130.10.10">
    <property type="entry name" value="YVTN repeat-like/Quinoprotein amine dehydrogenase"/>
    <property type="match status" value="1"/>
</dbReference>
<dbReference type="InterPro" id="IPR011044">
    <property type="entry name" value="Quino_amine_DH_bsu"/>
</dbReference>
<organism evidence="1 2">
    <name type="scientific">Boletus reticuloceps</name>
    <dbReference type="NCBI Taxonomy" id="495285"/>
    <lineage>
        <taxon>Eukaryota</taxon>
        <taxon>Fungi</taxon>
        <taxon>Dikarya</taxon>
        <taxon>Basidiomycota</taxon>
        <taxon>Agaricomycotina</taxon>
        <taxon>Agaricomycetes</taxon>
        <taxon>Agaricomycetidae</taxon>
        <taxon>Boletales</taxon>
        <taxon>Boletineae</taxon>
        <taxon>Boletaceae</taxon>
        <taxon>Boletoideae</taxon>
        <taxon>Boletus</taxon>
    </lineage>
</organism>
<proteinExistence type="predicted"/>
<dbReference type="EMBL" id="JAGFBS010000012">
    <property type="protein sequence ID" value="KAG6376547.1"/>
    <property type="molecule type" value="Genomic_DNA"/>
</dbReference>
<evidence type="ECO:0000313" key="2">
    <source>
        <dbReference type="Proteomes" id="UP000683000"/>
    </source>
</evidence>
<accession>A0A8I2YSI0</accession>
<name>A0A8I2YSI0_9AGAM</name>
<dbReference type="Proteomes" id="UP000683000">
    <property type="component" value="Unassembled WGS sequence"/>
</dbReference>
<sequence>MYCLQSSQPIKIFKTDPPTIPVPKQVAFSEEGKVVVGGSDNGCIYVFDRCTGGLIETLHHAGTALVQMIAVCDVDGKCIIACATLDIGRKKAAVSVWNYEYSARNVTTSGP</sequence>
<reference evidence="1" key="1">
    <citation type="submission" date="2021-03" db="EMBL/GenBank/DDBJ databases">
        <title>Evolutionary innovations through gain and loss of genes in the ectomycorrhizal Boletales.</title>
        <authorList>
            <person name="Wu G."/>
            <person name="Miyauchi S."/>
            <person name="Morin E."/>
            <person name="Yang Z.-L."/>
            <person name="Xu J."/>
            <person name="Martin F.M."/>
        </authorList>
    </citation>
    <scope>NUCLEOTIDE SEQUENCE</scope>
    <source>
        <strain evidence="1">BR01</strain>
    </source>
</reference>
<dbReference type="InterPro" id="IPR015943">
    <property type="entry name" value="WD40/YVTN_repeat-like_dom_sf"/>
</dbReference>
<keyword evidence="2" id="KW-1185">Reference proteome</keyword>
<dbReference type="AlphaFoldDB" id="A0A8I2YSI0"/>